<evidence type="ECO:0000256" key="10">
    <source>
        <dbReference type="SAM" id="Coils"/>
    </source>
</evidence>
<evidence type="ECO:0000256" key="3">
    <source>
        <dbReference type="ARBA" id="ARBA00021315"/>
    </source>
</evidence>
<evidence type="ECO:0000256" key="1">
    <source>
        <dbReference type="ARBA" id="ARBA00003618"/>
    </source>
</evidence>
<keyword evidence="10" id="KW-0175">Coiled coil</keyword>
<dbReference type="InterPro" id="IPR004604">
    <property type="entry name" value="DNA_recomb/repair_RecN"/>
</dbReference>
<evidence type="ECO:0000256" key="2">
    <source>
        <dbReference type="ARBA" id="ARBA00009441"/>
    </source>
</evidence>
<reference evidence="12 13" key="1">
    <citation type="submission" date="2010-10" db="EMBL/GenBank/DDBJ databases">
        <authorList>
            <consortium name="The Broad Institute Genome Sequencing Platform"/>
            <person name="Ward D."/>
            <person name="Earl A."/>
            <person name="Feldgarden M."/>
            <person name="Young S.K."/>
            <person name="Gargeya S."/>
            <person name="Zeng Q."/>
            <person name="Alvarado L."/>
            <person name="Berlin A."/>
            <person name="Bochicchio J."/>
            <person name="Chapman S.B."/>
            <person name="Chen Z."/>
            <person name="Freedman E."/>
            <person name="Gellesch M."/>
            <person name="Goldberg J."/>
            <person name="Griggs A."/>
            <person name="Gujja S."/>
            <person name="Heilman E."/>
            <person name="Heiman D."/>
            <person name="Howarth C."/>
            <person name="Mehta T."/>
            <person name="Neiman D."/>
            <person name="Pearson M."/>
            <person name="Roberts A."/>
            <person name="Saif S."/>
            <person name="Shea T."/>
            <person name="Shenoy N."/>
            <person name="Sisk P."/>
            <person name="Stolte C."/>
            <person name="Sykes S."/>
            <person name="White J."/>
            <person name="Yandava C."/>
            <person name="Allen-Vercoe E."/>
            <person name="Sibley C."/>
            <person name="Ambrose C.E."/>
            <person name="Strauss J."/>
            <person name="Daigneault M."/>
            <person name="Haas B."/>
            <person name="Nusbaum C."/>
            <person name="Birren B."/>
        </authorList>
    </citation>
    <scope>NUCLEOTIDE SEQUENCE [LARGE SCALE GENOMIC DNA]</scope>
    <source>
        <strain evidence="12 13">3_1_6</strain>
    </source>
</reference>
<feature type="coiled-coil region" evidence="10">
    <location>
        <begin position="144"/>
        <end position="171"/>
    </location>
</feature>
<proteinExistence type="inferred from homology"/>
<dbReference type="GO" id="GO:0043590">
    <property type="term" value="C:bacterial nucleoid"/>
    <property type="evidence" value="ECO:0007669"/>
    <property type="project" value="TreeGrafter"/>
</dbReference>
<comment type="caution">
    <text evidence="12">The sequence shown here is derived from an EMBL/GenBank/DDBJ whole genome shotgun (WGS) entry which is preliminary data.</text>
</comment>
<dbReference type="GeneID" id="78087342"/>
<dbReference type="SUPFAM" id="SSF52540">
    <property type="entry name" value="P-loop containing nucleoside triphosphate hydrolases"/>
    <property type="match status" value="2"/>
</dbReference>
<name>E5Y632_BILW3</name>
<dbReference type="InterPro" id="IPR003395">
    <property type="entry name" value="RecF/RecN/SMC_N"/>
</dbReference>
<dbReference type="AlphaFoldDB" id="E5Y632"/>
<keyword evidence="4" id="KW-0547">Nucleotide-binding</keyword>
<dbReference type="CDD" id="cd03241">
    <property type="entry name" value="ABC_RecN"/>
    <property type="match status" value="1"/>
</dbReference>
<dbReference type="GO" id="GO:0005524">
    <property type="term" value="F:ATP binding"/>
    <property type="evidence" value="ECO:0007669"/>
    <property type="project" value="UniProtKB-KW"/>
</dbReference>
<protein>
    <recommendedName>
        <fullName evidence="3 9">DNA repair protein RecN</fullName>
    </recommendedName>
    <alternativeName>
        <fullName evidence="8 9">Recombination protein N</fullName>
    </alternativeName>
</protein>
<dbReference type="RefSeq" id="WP_005027056.1">
    <property type="nucleotide sequence ID" value="NZ_KE150240.1"/>
</dbReference>
<comment type="function">
    <text evidence="1 9">May be involved in recombinational repair of damaged DNA.</text>
</comment>
<dbReference type="HOGENOM" id="CLU_018297_3_1_7"/>
<dbReference type="Proteomes" id="UP000006034">
    <property type="component" value="Unassembled WGS sequence"/>
</dbReference>
<evidence type="ECO:0000313" key="12">
    <source>
        <dbReference type="EMBL" id="EFV44579.1"/>
    </source>
</evidence>
<evidence type="ECO:0000256" key="8">
    <source>
        <dbReference type="ARBA" id="ARBA00033408"/>
    </source>
</evidence>
<dbReference type="PANTHER" id="PTHR11059">
    <property type="entry name" value="DNA REPAIR PROTEIN RECN"/>
    <property type="match status" value="1"/>
</dbReference>
<organism evidence="12 13">
    <name type="scientific">Bilophila wadsworthia (strain 3_1_6)</name>
    <dbReference type="NCBI Taxonomy" id="563192"/>
    <lineage>
        <taxon>Bacteria</taxon>
        <taxon>Pseudomonadati</taxon>
        <taxon>Thermodesulfobacteriota</taxon>
        <taxon>Desulfovibrionia</taxon>
        <taxon>Desulfovibrionales</taxon>
        <taxon>Desulfovibrionaceae</taxon>
        <taxon>Bilophila</taxon>
    </lineage>
</organism>
<dbReference type="PIRSF" id="PIRSF003128">
    <property type="entry name" value="RecN"/>
    <property type="match status" value="1"/>
</dbReference>
<evidence type="ECO:0000256" key="4">
    <source>
        <dbReference type="ARBA" id="ARBA00022741"/>
    </source>
</evidence>
<dbReference type="InterPro" id="IPR027417">
    <property type="entry name" value="P-loop_NTPase"/>
</dbReference>
<keyword evidence="6" id="KW-0067">ATP-binding</keyword>
<evidence type="ECO:0000256" key="9">
    <source>
        <dbReference type="PIRNR" id="PIRNR003128"/>
    </source>
</evidence>
<comment type="similarity">
    <text evidence="2 9">Belongs to the RecN family.</text>
</comment>
<dbReference type="STRING" id="563192.HMPREF0179_01645"/>
<sequence length="519" mass="59408">MLEYLHIRDLALISDMELEFASGMNVLTGETGAGKSFILKALNFLMGERLGADMVRPGKERAQVEALFMRSGEELIVRRELIAETGRSRLFINDTLASQETIKELRTTLLVHTSQHGQQKLLQPNFQAKLIDDWMNQPDLLAARNTLLKELKEAAERKEALRTRFRELADRRELLEMHLTEIEKVSPAEGEEEQLEAMRAEWRGTEQLRRHYERAQMILRGEETGLLEQIGHLERALELLAGDDEDMAAYLESAVSFRQTIAELERKLRRPPLPQADIDPEQIEARLFELAQLKRKLHRTLPEILALREEIQDNLSFLDACTLDIRQVEKREKQLQEQLAGVLALLNPERRKAGESFTRKLESELQGLGFSQYVRVSADWSEVALFPGCVEDRVRLLWSPNPGQQPQPLDKIASGGELSRFMLAVVSVQEHDEEATLIFDEVDAGVGGLTLNKVAERLEALAQRRQMLLITHWPQLASRAFRHFRVTKQVKGGKTFTQCIRLDERERKTELARMAGIES</sequence>
<keyword evidence="5 9" id="KW-0227">DNA damage</keyword>
<reference evidence="12 13" key="2">
    <citation type="submission" date="2013-04" db="EMBL/GenBank/DDBJ databases">
        <title>The Genome Sequence of Bilophila wadsworthia 3_1_6.</title>
        <authorList>
            <consortium name="The Broad Institute Genomics Platform"/>
            <person name="Earl A."/>
            <person name="Ward D."/>
            <person name="Feldgarden M."/>
            <person name="Gevers D."/>
            <person name="Sibley C."/>
            <person name="Strauss J."/>
            <person name="Allen-Vercoe E."/>
            <person name="Walker B."/>
            <person name="Young S."/>
            <person name="Zeng Q."/>
            <person name="Gargeya S."/>
            <person name="Fitzgerald M."/>
            <person name="Haas B."/>
            <person name="Abouelleil A."/>
            <person name="Allen A.W."/>
            <person name="Alvarado L."/>
            <person name="Arachchi H.M."/>
            <person name="Berlin A.M."/>
            <person name="Chapman S.B."/>
            <person name="Gainer-Dewar J."/>
            <person name="Goldberg J."/>
            <person name="Griggs A."/>
            <person name="Gujja S."/>
            <person name="Hansen M."/>
            <person name="Howarth C."/>
            <person name="Imamovic A."/>
            <person name="Ireland A."/>
            <person name="Larimer J."/>
            <person name="McCowan C."/>
            <person name="Murphy C."/>
            <person name="Pearson M."/>
            <person name="Poon T.W."/>
            <person name="Priest M."/>
            <person name="Roberts A."/>
            <person name="Saif S."/>
            <person name="Shea T."/>
            <person name="Sisk P."/>
            <person name="Sykes S."/>
            <person name="Wortman J."/>
            <person name="Nusbaum C."/>
            <person name="Birren B."/>
        </authorList>
    </citation>
    <scope>NUCLEOTIDE SEQUENCE [LARGE SCALE GENOMIC DNA]</scope>
    <source>
        <strain evidence="12 13">3_1_6</strain>
    </source>
</reference>
<keyword evidence="13" id="KW-1185">Reference proteome</keyword>
<evidence type="ECO:0000256" key="5">
    <source>
        <dbReference type="ARBA" id="ARBA00022763"/>
    </source>
</evidence>
<evidence type="ECO:0000259" key="11">
    <source>
        <dbReference type="Pfam" id="PF02463"/>
    </source>
</evidence>
<gene>
    <name evidence="12" type="ORF">HMPREF0179_01645</name>
</gene>
<evidence type="ECO:0000256" key="7">
    <source>
        <dbReference type="ARBA" id="ARBA00023204"/>
    </source>
</evidence>
<dbReference type="PANTHER" id="PTHR11059:SF0">
    <property type="entry name" value="DNA REPAIR PROTEIN RECN"/>
    <property type="match status" value="1"/>
</dbReference>
<dbReference type="GO" id="GO:0009432">
    <property type="term" value="P:SOS response"/>
    <property type="evidence" value="ECO:0007669"/>
    <property type="project" value="TreeGrafter"/>
</dbReference>
<dbReference type="GO" id="GO:0006310">
    <property type="term" value="P:DNA recombination"/>
    <property type="evidence" value="ECO:0007669"/>
    <property type="project" value="InterPro"/>
</dbReference>
<dbReference type="Gene3D" id="3.40.50.300">
    <property type="entry name" value="P-loop containing nucleotide triphosphate hydrolases"/>
    <property type="match status" value="2"/>
</dbReference>
<dbReference type="Pfam" id="PF02463">
    <property type="entry name" value="SMC_N"/>
    <property type="match status" value="1"/>
</dbReference>
<dbReference type="eggNOG" id="COG0497">
    <property type="taxonomic scope" value="Bacteria"/>
</dbReference>
<dbReference type="OrthoDB" id="9806954at2"/>
<evidence type="ECO:0000256" key="6">
    <source>
        <dbReference type="ARBA" id="ARBA00022840"/>
    </source>
</evidence>
<feature type="domain" description="RecF/RecN/SMC N-terminal" evidence="11">
    <location>
        <begin position="14"/>
        <end position="492"/>
    </location>
</feature>
<keyword evidence="7 9" id="KW-0234">DNA repair</keyword>
<dbReference type="EMBL" id="ADCP02000003">
    <property type="protein sequence ID" value="EFV44579.1"/>
    <property type="molecule type" value="Genomic_DNA"/>
</dbReference>
<accession>E5Y632</accession>
<evidence type="ECO:0000313" key="13">
    <source>
        <dbReference type="Proteomes" id="UP000006034"/>
    </source>
</evidence>
<feature type="coiled-coil region" evidence="10">
    <location>
        <begin position="318"/>
        <end position="345"/>
    </location>
</feature>
<dbReference type="GO" id="GO:0006281">
    <property type="term" value="P:DNA repair"/>
    <property type="evidence" value="ECO:0007669"/>
    <property type="project" value="UniProtKB-KW"/>
</dbReference>